<sequence length="39" mass="4499">MTRILQTVSIHHLTPEKIKGLNPILGFVQTFLRSKVRII</sequence>
<organism evidence="1">
    <name type="scientific">Anguilla anguilla</name>
    <name type="common">European freshwater eel</name>
    <name type="synonym">Muraena anguilla</name>
    <dbReference type="NCBI Taxonomy" id="7936"/>
    <lineage>
        <taxon>Eukaryota</taxon>
        <taxon>Metazoa</taxon>
        <taxon>Chordata</taxon>
        <taxon>Craniata</taxon>
        <taxon>Vertebrata</taxon>
        <taxon>Euteleostomi</taxon>
        <taxon>Actinopterygii</taxon>
        <taxon>Neopterygii</taxon>
        <taxon>Teleostei</taxon>
        <taxon>Anguilliformes</taxon>
        <taxon>Anguillidae</taxon>
        <taxon>Anguilla</taxon>
    </lineage>
</organism>
<proteinExistence type="predicted"/>
<protein>
    <submittedName>
        <fullName evidence="1">Uncharacterized protein</fullName>
    </submittedName>
</protein>
<name>A0A0E9Q7H0_ANGAN</name>
<dbReference type="AlphaFoldDB" id="A0A0E9Q7H0"/>
<reference evidence="1" key="2">
    <citation type="journal article" date="2015" name="Fish Shellfish Immunol.">
        <title>Early steps in the European eel (Anguilla anguilla)-Vibrio vulnificus interaction in the gills: Role of the RtxA13 toxin.</title>
        <authorList>
            <person name="Callol A."/>
            <person name="Pajuelo D."/>
            <person name="Ebbesson L."/>
            <person name="Teles M."/>
            <person name="MacKenzie S."/>
            <person name="Amaro C."/>
        </authorList>
    </citation>
    <scope>NUCLEOTIDE SEQUENCE</scope>
</reference>
<reference evidence="1" key="1">
    <citation type="submission" date="2014-11" db="EMBL/GenBank/DDBJ databases">
        <authorList>
            <person name="Amaro Gonzalez C."/>
        </authorList>
    </citation>
    <scope>NUCLEOTIDE SEQUENCE</scope>
</reference>
<dbReference type="EMBL" id="GBXM01096100">
    <property type="protein sequence ID" value="JAH12477.1"/>
    <property type="molecule type" value="Transcribed_RNA"/>
</dbReference>
<evidence type="ECO:0000313" key="1">
    <source>
        <dbReference type="EMBL" id="JAH12477.1"/>
    </source>
</evidence>
<accession>A0A0E9Q7H0</accession>